<dbReference type="Pfam" id="PF07791">
    <property type="entry name" value="Imm11"/>
    <property type="match status" value="1"/>
</dbReference>
<dbReference type="OrthoDB" id="5880742at2"/>
<comment type="caution">
    <text evidence="2">The sequence shown here is derived from an EMBL/GenBank/DDBJ whole genome shotgun (WGS) entry which is preliminary data.</text>
</comment>
<name>A0A562NB09_9RHOB</name>
<organism evidence="2 3">
    <name type="scientific">Paracoccus sulfuroxidans</name>
    <dbReference type="NCBI Taxonomy" id="384678"/>
    <lineage>
        <taxon>Bacteria</taxon>
        <taxon>Pseudomonadati</taxon>
        <taxon>Pseudomonadota</taxon>
        <taxon>Alphaproteobacteria</taxon>
        <taxon>Rhodobacterales</taxon>
        <taxon>Paracoccaceae</taxon>
        <taxon>Paracoccus</taxon>
    </lineage>
</organism>
<reference evidence="2 3" key="1">
    <citation type="journal article" date="2015" name="Stand. Genomic Sci.">
        <title>Genomic Encyclopedia of Bacterial and Archaeal Type Strains, Phase III: the genomes of soil and plant-associated and newly described type strains.</title>
        <authorList>
            <person name="Whitman W.B."/>
            <person name="Woyke T."/>
            <person name="Klenk H.P."/>
            <person name="Zhou Y."/>
            <person name="Lilburn T.G."/>
            <person name="Beck B.J."/>
            <person name="De Vos P."/>
            <person name="Vandamme P."/>
            <person name="Eisen J.A."/>
            <person name="Garrity G."/>
            <person name="Hugenholtz P."/>
            <person name="Kyrpides N.C."/>
        </authorList>
    </citation>
    <scope>NUCLEOTIDE SEQUENCE [LARGE SCALE GENOMIC DNA]</scope>
    <source>
        <strain evidence="2 3">CGMCC 1.5364</strain>
    </source>
</reference>
<evidence type="ECO:0000313" key="3">
    <source>
        <dbReference type="Proteomes" id="UP000316225"/>
    </source>
</evidence>
<evidence type="ECO:0000259" key="1">
    <source>
        <dbReference type="Pfam" id="PF07791"/>
    </source>
</evidence>
<dbReference type="AlphaFoldDB" id="A0A562NB09"/>
<accession>A0A562NB09</accession>
<dbReference type="RefSeq" id="WP_145399878.1">
    <property type="nucleotide sequence ID" value="NZ_VLKU01000015.1"/>
</dbReference>
<gene>
    <name evidence="2" type="ORF">IQ24_03770</name>
</gene>
<protein>
    <recommendedName>
        <fullName evidence="1">Immunity MXAN-0049 protein domain-containing protein</fullName>
    </recommendedName>
</protein>
<sequence>MTPLTEQYFILLRDYATVDDRPLYAGAEAANDDTSDRLFDPDPIRLGIPMRFRMDMFDMRVADNLPGEIGHFIITGPVVLVSEAVRNVMVEYQNASFELYPAILETIDRTYVEPLYFLHMMRHLDVWDREKSTYLIPFDPDVDLGASLTQIVLNDAELGLTPEAQRMIISLDRLDQLPVLLHEKLVAELLEKKLTSGARLFRLSEYIQGQEMF</sequence>
<dbReference type="Proteomes" id="UP000316225">
    <property type="component" value="Unassembled WGS sequence"/>
</dbReference>
<proteinExistence type="predicted"/>
<keyword evidence="3" id="KW-1185">Reference proteome</keyword>
<evidence type="ECO:0000313" key="2">
    <source>
        <dbReference type="EMBL" id="TWI29290.1"/>
    </source>
</evidence>
<dbReference type="EMBL" id="VLKU01000015">
    <property type="protein sequence ID" value="TWI29290.1"/>
    <property type="molecule type" value="Genomic_DNA"/>
</dbReference>
<feature type="domain" description="Immunity MXAN-0049 protein" evidence="1">
    <location>
        <begin position="73"/>
        <end position="136"/>
    </location>
</feature>
<dbReference type="InterPro" id="IPR012433">
    <property type="entry name" value="Imm11"/>
</dbReference>